<dbReference type="SUPFAM" id="SSF52540">
    <property type="entry name" value="P-loop containing nucleoside triphosphate hydrolases"/>
    <property type="match status" value="1"/>
</dbReference>
<evidence type="ECO:0000256" key="6">
    <source>
        <dbReference type="ARBA" id="ARBA00022967"/>
    </source>
</evidence>
<gene>
    <name evidence="9" type="primary">phnC</name>
    <name evidence="9" type="ORF">IDH44_23505</name>
</gene>
<dbReference type="EMBL" id="JACXIZ010000056">
    <property type="protein sequence ID" value="MBD2848173.1"/>
    <property type="molecule type" value="Genomic_DNA"/>
</dbReference>
<accession>A0A927BWI9</accession>
<dbReference type="Proteomes" id="UP000621560">
    <property type="component" value="Unassembled WGS sequence"/>
</dbReference>
<evidence type="ECO:0000259" key="8">
    <source>
        <dbReference type="PROSITE" id="PS50893"/>
    </source>
</evidence>
<evidence type="ECO:0000256" key="5">
    <source>
        <dbReference type="ARBA" id="ARBA00022885"/>
    </source>
</evidence>
<comment type="caution">
    <text evidence="9">The sequence shown here is derived from an EMBL/GenBank/DDBJ whole genome shotgun (WGS) entry which is preliminary data.</text>
</comment>
<dbReference type="RefSeq" id="WP_190921274.1">
    <property type="nucleotide sequence ID" value="NZ_JACXIZ010000056.1"/>
</dbReference>
<keyword evidence="7" id="KW-0472">Membrane</keyword>
<dbReference type="InterPro" id="IPR027417">
    <property type="entry name" value="P-loop_NTPase"/>
</dbReference>
<dbReference type="PROSITE" id="PS00211">
    <property type="entry name" value="ABC_TRANSPORTER_1"/>
    <property type="match status" value="1"/>
</dbReference>
<dbReference type="SMART" id="SM00382">
    <property type="entry name" value="AAA"/>
    <property type="match status" value="1"/>
</dbReference>
<dbReference type="InterPro" id="IPR017871">
    <property type="entry name" value="ABC_transporter-like_CS"/>
</dbReference>
<evidence type="ECO:0000256" key="4">
    <source>
        <dbReference type="ARBA" id="ARBA00022840"/>
    </source>
</evidence>
<keyword evidence="5" id="KW-0918">Phosphonate transport</keyword>
<feature type="domain" description="ABC transporter" evidence="8">
    <location>
        <begin position="2"/>
        <end position="247"/>
    </location>
</feature>
<dbReference type="GO" id="GO:0016887">
    <property type="term" value="F:ATP hydrolysis activity"/>
    <property type="evidence" value="ECO:0007669"/>
    <property type="project" value="InterPro"/>
</dbReference>
<reference evidence="9" key="1">
    <citation type="submission" date="2020-09" db="EMBL/GenBank/DDBJ databases">
        <title>A novel bacterium of genus Paenibacillus, isolated from South China Sea.</title>
        <authorList>
            <person name="Huang H."/>
            <person name="Mo K."/>
            <person name="Hu Y."/>
        </authorList>
    </citation>
    <scope>NUCLEOTIDE SEQUENCE</scope>
    <source>
        <strain evidence="9">IB182496</strain>
    </source>
</reference>
<keyword evidence="10" id="KW-1185">Reference proteome</keyword>
<dbReference type="InterPro" id="IPR003439">
    <property type="entry name" value="ABC_transporter-like_ATP-bd"/>
</dbReference>
<dbReference type="AlphaFoldDB" id="A0A927BWI9"/>
<keyword evidence="6" id="KW-1278">Translocase</keyword>
<dbReference type="GO" id="GO:0005524">
    <property type="term" value="F:ATP binding"/>
    <property type="evidence" value="ECO:0007669"/>
    <property type="project" value="UniProtKB-KW"/>
</dbReference>
<sequence>MLELIGLNKRYKGEAEAALDGVHLRVQTGEFVAVLGRSGAGKSTLIRCVNRLVEPDAGRVLWQGRDLTAMSAAELRRARMRIGMVFQHYHLLPRLSVLTNALAGRFGAMPRWRSLPGWYTASERALAAAALREVGLEALGRRRVEELSGGQKQRVAIARVLVQQPELLLGDEPISSLDSVTAARIMRHIASLHRERGMTVLLNLHDVAVARAHASRIIGLAGGRIVYDGSPEALDETALARIYADEAAPDLPIHRRDRG</sequence>
<evidence type="ECO:0000313" key="10">
    <source>
        <dbReference type="Proteomes" id="UP000621560"/>
    </source>
</evidence>
<dbReference type="PANTHER" id="PTHR43166:SF6">
    <property type="entry name" value="PHOSPHONATES IMPORT ATP-BINDING PROTEIN PHNC"/>
    <property type="match status" value="1"/>
</dbReference>
<organism evidence="9 10">
    <name type="scientific">Paenibacillus sabuli</name>
    <dbReference type="NCBI Taxonomy" id="2772509"/>
    <lineage>
        <taxon>Bacteria</taxon>
        <taxon>Bacillati</taxon>
        <taxon>Bacillota</taxon>
        <taxon>Bacilli</taxon>
        <taxon>Bacillales</taxon>
        <taxon>Paenibacillaceae</taxon>
        <taxon>Paenibacillus</taxon>
    </lineage>
</organism>
<dbReference type="PROSITE" id="PS50893">
    <property type="entry name" value="ABC_TRANSPORTER_2"/>
    <property type="match status" value="1"/>
</dbReference>
<name>A0A927BWI9_9BACL</name>
<evidence type="ECO:0000313" key="9">
    <source>
        <dbReference type="EMBL" id="MBD2848173.1"/>
    </source>
</evidence>
<evidence type="ECO:0000256" key="3">
    <source>
        <dbReference type="ARBA" id="ARBA00022741"/>
    </source>
</evidence>
<evidence type="ECO:0000256" key="1">
    <source>
        <dbReference type="ARBA" id="ARBA00022448"/>
    </source>
</evidence>
<dbReference type="InterPro" id="IPR012693">
    <property type="entry name" value="ABC_transpr_PhnC"/>
</dbReference>
<keyword evidence="1" id="KW-0813">Transport</keyword>
<dbReference type="GO" id="GO:0016020">
    <property type="term" value="C:membrane"/>
    <property type="evidence" value="ECO:0007669"/>
    <property type="project" value="InterPro"/>
</dbReference>
<dbReference type="CDD" id="cd03256">
    <property type="entry name" value="ABC_PhnC_transporter"/>
    <property type="match status" value="1"/>
</dbReference>
<evidence type="ECO:0000256" key="7">
    <source>
        <dbReference type="ARBA" id="ARBA00023136"/>
    </source>
</evidence>
<dbReference type="InterPro" id="IPR050086">
    <property type="entry name" value="MetN_ABC_transporter-like"/>
</dbReference>
<protein>
    <submittedName>
        <fullName evidence="9">Phosphonate ABC transporter ATP-binding protein</fullName>
    </submittedName>
</protein>
<keyword evidence="4 9" id="KW-0067">ATP-binding</keyword>
<dbReference type="InterPro" id="IPR003593">
    <property type="entry name" value="AAA+_ATPase"/>
</dbReference>
<dbReference type="NCBIfam" id="TIGR02315">
    <property type="entry name" value="ABC_phnC"/>
    <property type="match status" value="1"/>
</dbReference>
<evidence type="ECO:0000256" key="2">
    <source>
        <dbReference type="ARBA" id="ARBA00022475"/>
    </source>
</evidence>
<keyword evidence="3" id="KW-0547">Nucleotide-binding</keyword>
<dbReference type="Gene3D" id="3.40.50.300">
    <property type="entry name" value="P-loop containing nucleotide triphosphate hydrolases"/>
    <property type="match status" value="1"/>
</dbReference>
<dbReference type="GO" id="GO:0015416">
    <property type="term" value="F:ABC-type phosphonate transporter activity"/>
    <property type="evidence" value="ECO:0007669"/>
    <property type="project" value="InterPro"/>
</dbReference>
<proteinExistence type="predicted"/>
<keyword evidence="2" id="KW-1003">Cell membrane</keyword>
<dbReference type="Pfam" id="PF00005">
    <property type="entry name" value="ABC_tran"/>
    <property type="match status" value="1"/>
</dbReference>
<dbReference type="PANTHER" id="PTHR43166">
    <property type="entry name" value="AMINO ACID IMPORT ATP-BINDING PROTEIN"/>
    <property type="match status" value="1"/>
</dbReference>